<evidence type="ECO:0000313" key="1">
    <source>
        <dbReference type="EMBL" id="VDM84448.1"/>
    </source>
</evidence>
<dbReference type="Proteomes" id="UP000270094">
    <property type="component" value="Unassembled WGS sequence"/>
</dbReference>
<dbReference type="AlphaFoldDB" id="A0A3P7LZA7"/>
<evidence type="ECO:0000313" key="2">
    <source>
        <dbReference type="Proteomes" id="UP000270094"/>
    </source>
</evidence>
<name>A0A3P7LZA7_STRVU</name>
<dbReference type="Gene3D" id="1.10.8.60">
    <property type="match status" value="1"/>
</dbReference>
<proteinExistence type="predicted"/>
<dbReference type="OrthoDB" id="10255768at2759"/>
<accession>A0A3P7LZA7</accession>
<gene>
    <name evidence="1" type="ORF">SVUK_LOCUS19446</name>
</gene>
<dbReference type="EMBL" id="UYYB01130214">
    <property type="protein sequence ID" value="VDM84448.1"/>
    <property type="molecule type" value="Genomic_DNA"/>
</dbReference>
<keyword evidence="2" id="KW-1185">Reference proteome</keyword>
<organism evidence="1 2">
    <name type="scientific">Strongylus vulgaris</name>
    <name type="common">Blood worm</name>
    <dbReference type="NCBI Taxonomy" id="40348"/>
    <lineage>
        <taxon>Eukaryota</taxon>
        <taxon>Metazoa</taxon>
        <taxon>Ecdysozoa</taxon>
        <taxon>Nematoda</taxon>
        <taxon>Chromadorea</taxon>
        <taxon>Rhabditida</taxon>
        <taxon>Rhabditina</taxon>
        <taxon>Rhabditomorpha</taxon>
        <taxon>Strongyloidea</taxon>
        <taxon>Strongylidae</taxon>
        <taxon>Strongylus</taxon>
    </lineage>
</organism>
<protein>
    <submittedName>
        <fullName evidence="1">Uncharacterized protein</fullName>
    </submittedName>
</protein>
<sequence length="49" mass="5907">MNLSDDVDLEDYAGMHAVRENRYVVLTKDFEKAYKNVIKKDQNDFEFYK</sequence>
<reference evidence="1 2" key="1">
    <citation type="submission" date="2018-11" db="EMBL/GenBank/DDBJ databases">
        <authorList>
            <consortium name="Pathogen Informatics"/>
        </authorList>
    </citation>
    <scope>NUCLEOTIDE SEQUENCE [LARGE SCALE GENOMIC DNA]</scope>
</reference>